<dbReference type="EMBL" id="CP028519">
    <property type="protein sequence ID" value="AVY92981.1"/>
    <property type="molecule type" value="Genomic_DNA"/>
</dbReference>
<name>A0A2S0P6N0_9NEIS</name>
<evidence type="ECO:0000313" key="2">
    <source>
        <dbReference type="Proteomes" id="UP000244173"/>
    </source>
</evidence>
<dbReference type="STRING" id="1122240.GCA_000620105_03352"/>
<sequence length="74" mass="8136">MPNGNLIVQGTPFISLAGRDKKSNKPIYHAYYEMDINGQNAYGLAYRLKKNILTLRGASPIAPGIKPQKAVPDH</sequence>
<dbReference type="Proteomes" id="UP000244173">
    <property type="component" value="Chromosome"/>
</dbReference>
<keyword evidence="2" id="KW-1185">Reference proteome</keyword>
<organism evidence="1 2">
    <name type="scientific">Microvirgula aerodenitrificans</name>
    <dbReference type="NCBI Taxonomy" id="57480"/>
    <lineage>
        <taxon>Bacteria</taxon>
        <taxon>Pseudomonadati</taxon>
        <taxon>Pseudomonadota</taxon>
        <taxon>Betaproteobacteria</taxon>
        <taxon>Neisseriales</taxon>
        <taxon>Aquaspirillaceae</taxon>
        <taxon>Microvirgula</taxon>
    </lineage>
</organism>
<proteinExistence type="predicted"/>
<gene>
    <name evidence="1" type="ORF">DAI18_02185</name>
</gene>
<dbReference type="AlphaFoldDB" id="A0A2S0P6N0"/>
<reference evidence="1 2" key="1">
    <citation type="submission" date="2018-04" db="EMBL/GenBank/DDBJ databases">
        <title>Denitrifier Microvirgula.</title>
        <authorList>
            <person name="Anderson E."/>
            <person name="Jang J."/>
            <person name="Ishii S."/>
        </authorList>
    </citation>
    <scope>NUCLEOTIDE SEQUENCE [LARGE SCALE GENOMIC DNA]</scope>
    <source>
        <strain evidence="1 2">BE2.4</strain>
    </source>
</reference>
<accession>A0A2S0P6N0</accession>
<protein>
    <submittedName>
        <fullName evidence="1">Uncharacterized protein</fullName>
    </submittedName>
</protein>
<dbReference type="KEGG" id="maer:DAI18_02185"/>
<evidence type="ECO:0000313" key="1">
    <source>
        <dbReference type="EMBL" id="AVY92981.1"/>
    </source>
</evidence>